<dbReference type="SMART" id="SM00322">
    <property type="entry name" value="KH"/>
    <property type="match status" value="1"/>
</dbReference>
<dbReference type="InterPro" id="IPR036456">
    <property type="entry name" value="PNPase_PH_RNA-bd_sf"/>
</dbReference>
<comment type="caution">
    <text evidence="11">The sequence shown here is derived from an EMBL/GenBank/DDBJ whole genome shotgun (WGS) entry which is preliminary data.</text>
</comment>
<evidence type="ECO:0000256" key="7">
    <source>
        <dbReference type="ARBA" id="ARBA00025604"/>
    </source>
</evidence>
<comment type="function">
    <text evidence="7">Binds mRNA; thus facilitating recognition of the initiation point. It is needed to translate mRNA with a short Shine-Dalgarno (SD) purine-rich sequence.</text>
</comment>
<proteinExistence type="inferred from homology"/>
<evidence type="ECO:0000256" key="6">
    <source>
        <dbReference type="ARBA" id="ARBA00022884"/>
    </source>
</evidence>
<dbReference type="InterPro" id="IPR003029">
    <property type="entry name" value="S1_domain"/>
</dbReference>
<dbReference type="InterPro" id="IPR001247">
    <property type="entry name" value="ExoRNase_PH_dom1"/>
</dbReference>
<dbReference type="Pfam" id="PF01138">
    <property type="entry name" value="RNase_PH"/>
    <property type="match status" value="2"/>
</dbReference>
<evidence type="ECO:0000313" key="11">
    <source>
        <dbReference type="EMBL" id="MCA9386803.1"/>
    </source>
</evidence>
<dbReference type="SUPFAM" id="SSF50249">
    <property type="entry name" value="Nucleic acid-binding proteins"/>
    <property type="match status" value="1"/>
</dbReference>
<dbReference type="PANTHER" id="PTHR11252">
    <property type="entry name" value="POLYRIBONUCLEOTIDE NUCLEOTIDYLTRANSFERASE"/>
    <property type="match status" value="1"/>
</dbReference>
<dbReference type="PROSITE" id="PS50126">
    <property type="entry name" value="S1"/>
    <property type="match status" value="1"/>
</dbReference>
<dbReference type="AlphaFoldDB" id="A0A955RLY5"/>
<dbReference type="Gene3D" id="3.30.1370.10">
    <property type="entry name" value="K Homology domain, type 1"/>
    <property type="match status" value="1"/>
</dbReference>
<dbReference type="PROSITE" id="PS50084">
    <property type="entry name" value="KH_TYPE_1"/>
    <property type="match status" value="1"/>
</dbReference>
<evidence type="ECO:0000256" key="2">
    <source>
        <dbReference type="ARBA" id="ARBA00012416"/>
    </source>
</evidence>
<reference evidence="11" key="1">
    <citation type="submission" date="2020-04" db="EMBL/GenBank/DDBJ databases">
        <authorList>
            <person name="Zhang T."/>
        </authorList>
    </citation>
    <scope>NUCLEOTIDE SEQUENCE</scope>
    <source>
        <strain evidence="11">HKST-UBA09</strain>
    </source>
</reference>
<sequence>MKEITKIISVAGKDVEIATGKLATLSHGAIKLTMGGTVLFAAVTVDNSDSDLDYFPLSVEYIEKMYASGNISGSRFKKREGLPSDEATIKAREVDHSIRSLFPKSFKRAVSVVLTVLAYDGENDPQALTVLGTSLAVMQAGIPFAGPCSSVVVGVKSDNSLEINPSAEGREDLAGEFIISGVDGKTLSFEGWGKELTEETMDKLLDAADKEIRAINKQQSEFINSIDKTLDLDPNLYDNKPADEKLIDLVKKNYKDTIKEAMYVGEKEKRDEKLARIQEEARERFLSEDEEIDVNELSAAVDYVARGILREGIMSDEKRVSGRKLDEIRPLTASIDELPTVHGSAVFTRGLTQSLSIVTLAPKSSELLIDDMEGETSKSFMHHYNFPPFSTGEAGRYRYHPGRREVGHGAIGENALMNMIPDSEEFPYTIRVVSEIMSSNGSTSMAATCASSIALMAAGVPMKEQVAGIGVGLVTEDGNPKNYKLLLDIEGIEDFYGDMDFKVCGTKNGVTAIQYENKLQGVPIDILKDAFRLAQKGRMQVLEVQNKAISTPRGTVAANAPKIESLTIPQDKIGELIGPGGKNIKELIENSKKYGKADASVDIDDTGKVQVAAVTAEQMDYIKNTIKEMFEEPEVGKEYDGVVRKMMDFGAFVDVSKSISGLVHVSEMSDKFVKNPNEVVKEGQNVRVKVLKIDDKGRTNFTMKGVKQPE</sequence>
<keyword evidence="4 11" id="KW-0808">Transferase</keyword>
<dbReference type="GO" id="GO:0005829">
    <property type="term" value="C:cytosol"/>
    <property type="evidence" value="ECO:0007669"/>
    <property type="project" value="TreeGrafter"/>
</dbReference>
<dbReference type="SUPFAM" id="SSF55666">
    <property type="entry name" value="Ribonuclease PH domain 2-like"/>
    <property type="match status" value="2"/>
</dbReference>
<dbReference type="Gene3D" id="3.30.230.70">
    <property type="entry name" value="GHMP Kinase, N-terminal domain"/>
    <property type="match status" value="2"/>
</dbReference>
<accession>A0A955RLY5</accession>
<keyword evidence="3" id="KW-0963">Cytoplasm</keyword>
<dbReference type="NCBIfam" id="NF008805">
    <property type="entry name" value="PRK11824.1"/>
    <property type="match status" value="1"/>
</dbReference>
<dbReference type="InterPro" id="IPR020568">
    <property type="entry name" value="Ribosomal_Su5_D2-typ_SF"/>
</dbReference>
<evidence type="ECO:0000256" key="4">
    <source>
        <dbReference type="ARBA" id="ARBA00022679"/>
    </source>
</evidence>
<dbReference type="Pfam" id="PF00575">
    <property type="entry name" value="S1"/>
    <property type="match status" value="1"/>
</dbReference>
<protein>
    <recommendedName>
        <fullName evidence="2 8">Polyribonucleotide nucleotidyltransferase</fullName>
        <ecNumber evidence="2 8">2.7.7.8</ecNumber>
    </recommendedName>
</protein>
<dbReference type="SMART" id="SM00316">
    <property type="entry name" value="S1"/>
    <property type="match status" value="1"/>
</dbReference>
<evidence type="ECO:0000259" key="10">
    <source>
        <dbReference type="PROSITE" id="PS50126"/>
    </source>
</evidence>
<keyword evidence="5 11" id="KW-0548">Nucleotidyltransferase</keyword>
<dbReference type="Pfam" id="PF03726">
    <property type="entry name" value="PNPase"/>
    <property type="match status" value="1"/>
</dbReference>
<dbReference type="GO" id="GO:0004654">
    <property type="term" value="F:polyribonucleotide nucleotidyltransferase activity"/>
    <property type="evidence" value="ECO:0007669"/>
    <property type="project" value="UniProtKB-UniRule"/>
</dbReference>
<evidence type="ECO:0000256" key="3">
    <source>
        <dbReference type="ARBA" id="ARBA00022490"/>
    </source>
</evidence>
<evidence type="ECO:0000256" key="1">
    <source>
        <dbReference type="ARBA" id="ARBA00007404"/>
    </source>
</evidence>
<dbReference type="PANTHER" id="PTHR11252:SF0">
    <property type="entry name" value="POLYRIBONUCLEOTIDE NUCLEOTIDYLTRANSFERASE 1, MITOCHONDRIAL"/>
    <property type="match status" value="1"/>
</dbReference>
<dbReference type="GO" id="GO:0006402">
    <property type="term" value="P:mRNA catabolic process"/>
    <property type="evidence" value="ECO:0007669"/>
    <property type="project" value="UniProtKB-UniRule"/>
</dbReference>
<dbReference type="InterPro" id="IPR027408">
    <property type="entry name" value="PNPase/RNase_PH_dom_sf"/>
</dbReference>
<dbReference type="GO" id="GO:0000175">
    <property type="term" value="F:3'-5'-RNA exonuclease activity"/>
    <property type="evidence" value="ECO:0007669"/>
    <property type="project" value="TreeGrafter"/>
</dbReference>
<feature type="domain" description="S1 motif" evidence="10">
    <location>
        <begin position="636"/>
        <end position="704"/>
    </location>
</feature>
<dbReference type="SUPFAM" id="SSF54211">
    <property type="entry name" value="Ribosomal protein S5 domain 2-like"/>
    <property type="match status" value="2"/>
</dbReference>
<dbReference type="SUPFAM" id="SSF54791">
    <property type="entry name" value="Eukaryotic type KH-domain (KH-domain type I)"/>
    <property type="match status" value="1"/>
</dbReference>
<dbReference type="NCBIfam" id="TIGR03591">
    <property type="entry name" value="polynuc_phos"/>
    <property type="match status" value="1"/>
</dbReference>
<dbReference type="InterPro" id="IPR004087">
    <property type="entry name" value="KH_dom"/>
</dbReference>
<dbReference type="Pfam" id="PF00013">
    <property type="entry name" value="KH_1"/>
    <property type="match status" value="1"/>
</dbReference>
<evidence type="ECO:0000256" key="9">
    <source>
        <dbReference type="PROSITE-ProRule" id="PRU00117"/>
    </source>
</evidence>
<keyword evidence="6 9" id="KW-0694">RNA-binding</keyword>
<dbReference type="InterPro" id="IPR012340">
    <property type="entry name" value="NA-bd_OB-fold"/>
</dbReference>
<evidence type="ECO:0000256" key="8">
    <source>
        <dbReference type="NCBIfam" id="TIGR03591"/>
    </source>
</evidence>
<name>A0A955RLY5_9BACT</name>
<dbReference type="InterPro" id="IPR012162">
    <property type="entry name" value="PNPase"/>
</dbReference>
<dbReference type="EMBL" id="JAGQLF010000017">
    <property type="protein sequence ID" value="MCA9386803.1"/>
    <property type="molecule type" value="Genomic_DNA"/>
</dbReference>
<reference evidence="11" key="2">
    <citation type="journal article" date="2021" name="Microbiome">
        <title>Successional dynamics and alternative stable states in a saline activated sludge microbial community over 9 years.</title>
        <authorList>
            <person name="Wang Y."/>
            <person name="Ye J."/>
            <person name="Ju F."/>
            <person name="Liu L."/>
            <person name="Boyd J.A."/>
            <person name="Deng Y."/>
            <person name="Parks D.H."/>
            <person name="Jiang X."/>
            <person name="Yin X."/>
            <person name="Woodcroft B.J."/>
            <person name="Tyson G.W."/>
            <person name="Hugenholtz P."/>
            <person name="Polz M.F."/>
            <person name="Zhang T."/>
        </authorList>
    </citation>
    <scope>NUCLEOTIDE SEQUENCE</scope>
    <source>
        <strain evidence="11">HKST-UBA09</strain>
    </source>
</reference>
<dbReference type="GO" id="GO:0006396">
    <property type="term" value="P:RNA processing"/>
    <property type="evidence" value="ECO:0007669"/>
    <property type="project" value="InterPro"/>
</dbReference>
<dbReference type="InterPro" id="IPR015848">
    <property type="entry name" value="PNPase_PH_RNA-bd_bac/org-type"/>
</dbReference>
<organism evidence="11 12">
    <name type="scientific">Candidatus Dojkabacteria bacterium</name>
    <dbReference type="NCBI Taxonomy" id="2099670"/>
    <lineage>
        <taxon>Bacteria</taxon>
        <taxon>Candidatus Dojkabacteria</taxon>
    </lineage>
</organism>
<dbReference type="PIRSF" id="PIRSF005499">
    <property type="entry name" value="PNPase"/>
    <property type="match status" value="1"/>
</dbReference>
<dbReference type="FunFam" id="2.40.50.140:FF:000103">
    <property type="entry name" value="protein RRP5 homolog"/>
    <property type="match status" value="1"/>
</dbReference>
<dbReference type="Gene3D" id="2.40.50.140">
    <property type="entry name" value="Nucleic acid-binding proteins"/>
    <property type="match status" value="1"/>
</dbReference>
<dbReference type="InterPro" id="IPR004088">
    <property type="entry name" value="KH_dom_type_1"/>
</dbReference>
<dbReference type="CDD" id="cd02393">
    <property type="entry name" value="KH-I_PNPase"/>
    <property type="match status" value="1"/>
</dbReference>
<dbReference type="InterPro" id="IPR036345">
    <property type="entry name" value="ExoRNase_PH_dom2_sf"/>
</dbReference>
<dbReference type="CDD" id="cd11364">
    <property type="entry name" value="RNase_PH_PNPase_2"/>
    <property type="match status" value="1"/>
</dbReference>
<dbReference type="GO" id="GO:0003723">
    <property type="term" value="F:RNA binding"/>
    <property type="evidence" value="ECO:0007669"/>
    <property type="project" value="UniProtKB-UniRule"/>
</dbReference>
<dbReference type="InterPro" id="IPR036612">
    <property type="entry name" value="KH_dom_type_1_sf"/>
</dbReference>
<evidence type="ECO:0000256" key="5">
    <source>
        <dbReference type="ARBA" id="ARBA00022695"/>
    </source>
</evidence>
<evidence type="ECO:0000313" key="12">
    <source>
        <dbReference type="Proteomes" id="UP000714915"/>
    </source>
</evidence>
<dbReference type="Proteomes" id="UP000714915">
    <property type="component" value="Unassembled WGS sequence"/>
</dbReference>
<dbReference type="SUPFAM" id="SSF46915">
    <property type="entry name" value="Polynucleotide phosphorylase/guanosine pentaphosphate synthase (PNPase/GPSI), domain 3"/>
    <property type="match status" value="1"/>
</dbReference>
<gene>
    <name evidence="11" type="ORF">KC669_02090</name>
</gene>
<dbReference type="EC" id="2.7.7.8" evidence="2 8"/>
<comment type="similarity">
    <text evidence="1">Belongs to the polyribonucleotide nucleotidyltransferase family.</text>
</comment>
<dbReference type="FunFam" id="3.30.1370.10:FF:000001">
    <property type="entry name" value="Polyribonucleotide nucleotidyltransferase"/>
    <property type="match status" value="1"/>
</dbReference>